<organism evidence="1">
    <name type="scientific">Rhizophora mucronata</name>
    <name type="common">Asiatic mangrove</name>
    <dbReference type="NCBI Taxonomy" id="61149"/>
    <lineage>
        <taxon>Eukaryota</taxon>
        <taxon>Viridiplantae</taxon>
        <taxon>Streptophyta</taxon>
        <taxon>Embryophyta</taxon>
        <taxon>Tracheophyta</taxon>
        <taxon>Spermatophyta</taxon>
        <taxon>Magnoliopsida</taxon>
        <taxon>eudicotyledons</taxon>
        <taxon>Gunneridae</taxon>
        <taxon>Pentapetalae</taxon>
        <taxon>rosids</taxon>
        <taxon>fabids</taxon>
        <taxon>Malpighiales</taxon>
        <taxon>Rhizophoraceae</taxon>
        <taxon>Rhizophora</taxon>
    </lineage>
</organism>
<name>A0A2P2N9J3_RHIMU</name>
<reference evidence="1" key="1">
    <citation type="submission" date="2018-02" db="EMBL/GenBank/DDBJ databases">
        <title>Rhizophora mucronata_Transcriptome.</title>
        <authorList>
            <person name="Meera S.P."/>
            <person name="Sreeshan A."/>
            <person name="Augustine A."/>
        </authorList>
    </citation>
    <scope>NUCLEOTIDE SEQUENCE</scope>
    <source>
        <tissue evidence="1">Leaf</tissue>
    </source>
</reference>
<evidence type="ECO:0000313" key="1">
    <source>
        <dbReference type="EMBL" id="MBX39143.1"/>
    </source>
</evidence>
<dbReference type="EMBL" id="GGEC01058659">
    <property type="protein sequence ID" value="MBX39143.1"/>
    <property type="molecule type" value="Transcribed_RNA"/>
</dbReference>
<sequence length="38" mass="4403">MVKSEQYYLLVLAFESAFVESNKGFCMGYCYCFSTCCH</sequence>
<proteinExistence type="predicted"/>
<protein>
    <submittedName>
        <fullName evidence="1">Uncharacterized protein</fullName>
    </submittedName>
</protein>
<accession>A0A2P2N9J3</accession>
<dbReference type="AlphaFoldDB" id="A0A2P2N9J3"/>